<organism evidence="3 4">
    <name type="scientific">Melghirimyces algeriensis</name>
    <dbReference type="NCBI Taxonomy" id="910412"/>
    <lineage>
        <taxon>Bacteria</taxon>
        <taxon>Bacillati</taxon>
        <taxon>Bacillota</taxon>
        <taxon>Bacilli</taxon>
        <taxon>Bacillales</taxon>
        <taxon>Thermoactinomycetaceae</taxon>
        <taxon>Melghirimyces</taxon>
    </lineage>
</organism>
<dbReference type="GO" id="GO:0006950">
    <property type="term" value="P:response to stress"/>
    <property type="evidence" value="ECO:0007669"/>
    <property type="project" value="TreeGrafter"/>
</dbReference>
<dbReference type="PANTHER" id="PTHR33164">
    <property type="entry name" value="TRANSCRIPTIONAL REGULATOR, MARR FAMILY"/>
    <property type="match status" value="1"/>
</dbReference>
<dbReference type="GO" id="GO:0003700">
    <property type="term" value="F:DNA-binding transcription factor activity"/>
    <property type="evidence" value="ECO:0007669"/>
    <property type="project" value="InterPro"/>
</dbReference>
<accession>A0A521FHM6</accession>
<dbReference type="Pfam" id="PF12802">
    <property type="entry name" value="MarR_2"/>
    <property type="match status" value="1"/>
</dbReference>
<name>A0A521FHM6_9BACL</name>
<dbReference type="OrthoDB" id="5195026at2"/>
<dbReference type="Proteomes" id="UP000315636">
    <property type="component" value="Unassembled WGS sequence"/>
</dbReference>
<dbReference type="PANTHER" id="PTHR33164:SF57">
    <property type="entry name" value="MARR-FAMILY TRANSCRIPTIONAL REGULATOR"/>
    <property type="match status" value="1"/>
</dbReference>
<dbReference type="InterPro" id="IPR036388">
    <property type="entry name" value="WH-like_DNA-bd_sf"/>
</dbReference>
<keyword evidence="4" id="KW-1185">Reference proteome</keyword>
<dbReference type="InterPro" id="IPR036390">
    <property type="entry name" value="WH_DNA-bd_sf"/>
</dbReference>
<evidence type="ECO:0000259" key="2">
    <source>
        <dbReference type="PROSITE" id="PS50995"/>
    </source>
</evidence>
<dbReference type="GO" id="GO:0003677">
    <property type="term" value="F:DNA binding"/>
    <property type="evidence" value="ECO:0007669"/>
    <property type="project" value="UniProtKB-KW"/>
</dbReference>
<evidence type="ECO:0000313" key="4">
    <source>
        <dbReference type="Proteomes" id="UP000315636"/>
    </source>
</evidence>
<dbReference type="InterPro" id="IPR039422">
    <property type="entry name" value="MarR/SlyA-like"/>
</dbReference>
<evidence type="ECO:0000256" key="1">
    <source>
        <dbReference type="ARBA" id="ARBA00023125"/>
    </source>
</evidence>
<dbReference type="RefSeq" id="WP_142506877.1">
    <property type="nucleotide sequence ID" value="NZ_FXTI01000020.1"/>
</dbReference>
<keyword evidence="1 3" id="KW-0238">DNA-binding</keyword>
<reference evidence="3 4" key="1">
    <citation type="submission" date="2017-05" db="EMBL/GenBank/DDBJ databases">
        <authorList>
            <person name="Varghese N."/>
            <person name="Submissions S."/>
        </authorList>
    </citation>
    <scope>NUCLEOTIDE SEQUENCE [LARGE SCALE GENOMIC DNA]</scope>
    <source>
        <strain evidence="3 4">DSM 45474</strain>
    </source>
</reference>
<dbReference type="AlphaFoldDB" id="A0A521FHM6"/>
<dbReference type="Gene3D" id="1.10.10.10">
    <property type="entry name" value="Winged helix-like DNA-binding domain superfamily/Winged helix DNA-binding domain"/>
    <property type="match status" value="1"/>
</dbReference>
<proteinExistence type="predicted"/>
<dbReference type="SMART" id="SM00347">
    <property type="entry name" value="HTH_MARR"/>
    <property type="match status" value="1"/>
</dbReference>
<dbReference type="EMBL" id="FXTI01000020">
    <property type="protein sequence ID" value="SMO95655.1"/>
    <property type="molecule type" value="Genomic_DNA"/>
</dbReference>
<gene>
    <name evidence="3" type="ORF">SAMN06264849_12017</name>
</gene>
<dbReference type="SUPFAM" id="SSF46785">
    <property type="entry name" value="Winged helix' DNA-binding domain"/>
    <property type="match status" value="1"/>
</dbReference>
<dbReference type="InterPro" id="IPR000835">
    <property type="entry name" value="HTH_MarR-typ"/>
</dbReference>
<evidence type="ECO:0000313" key="3">
    <source>
        <dbReference type="EMBL" id="SMO95655.1"/>
    </source>
</evidence>
<feature type="domain" description="HTH marR-type" evidence="2">
    <location>
        <begin position="1"/>
        <end position="144"/>
    </location>
</feature>
<protein>
    <submittedName>
        <fullName evidence="3">DNA-binding transcriptional regulator, MarR family</fullName>
    </submittedName>
</protein>
<dbReference type="PROSITE" id="PS50995">
    <property type="entry name" value="HTH_MARR_2"/>
    <property type="match status" value="1"/>
</dbReference>
<sequence length="144" mass="16748">MDQDASRQLIDSWLSFTHIHMKIANELESALQQNHQICLKEFYVLLFLSEAPDKKLRLQQLQDMVGLSQSAMSRLVSRFEARNCGVLQRHLCEEDRRSIYTSLTKEGEEKLEKSLITIKATLAKAFAKENIQDELQDLIQQIKR</sequence>